<dbReference type="EMBL" id="CAJVQB010015808">
    <property type="protein sequence ID" value="CAG8776744.1"/>
    <property type="molecule type" value="Genomic_DNA"/>
</dbReference>
<name>A0ABN7VJ06_GIGMA</name>
<protein>
    <submittedName>
        <fullName evidence="1">29391_t:CDS:1</fullName>
    </submittedName>
</protein>
<organism evidence="1 2">
    <name type="scientific">Gigaspora margarita</name>
    <dbReference type="NCBI Taxonomy" id="4874"/>
    <lineage>
        <taxon>Eukaryota</taxon>
        <taxon>Fungi</taxon>
        <taxon>Fungi incertae sedis</taxon>
        <taxon>Mucoromycota</taxon>
        <taxon>Glomeromycotina</taxon>
        <taxon>Glomeromycetes</taxon>
        <taxon>Diversisporales</taxon>
        <taxon>Gigasporaceae</taxon>
        <taxon>Gigaspora</taxon>
    </lineage>
</organism>
<proteinExistence type="predicted"/>
<evidence type="ECO:0000313" key="1">
    <source>
        <dbReference type="EMBL" id="CAG8776744.1"/>
    </source>
</evidence>
<reference evidence="1 2" key="1">
    <citation type="submission" date="2021-06" db="EMBL/GenBank/DDBJ databases">
        <authorList>
            <person name="Kallberg Y."/>
            <person name="Tangrot J."/>
            <person name="Rosling A."/>
        </authorList>
    </citation>
    <scope>NUCLEOTIDE SEQUENCE [LARGE SCALE GENOMIC DNA]</scope>
    <source>
        <strain evidence="1 2">120-4 pot B 10/14</strain>
    </source>
</reference>
<comment type="caution">
    <text evidence="1">The sequence shown here is derived from an EMBL/GenBank/DDBJ whole genome shotgun (WGS) entry which is preliminary data.</text>
</comment>
<accession>A0ABN7VJ06</accession>
<gene>
    <name evidence="1" type="ORF">GMARGA_LOCUS19171</name>
</gene>
<evidence type="ECO:0000313" key="2">
    <source>
        <dbReference type="Proteomes" id="UP000789901"/>
    </source>
</evidence>
<feature type="non-terminal residue" evidence="1">
    <location>
        <position position="1"/>
    </location>
</feature>
<dbReference type="Proteomes" id="UP000789901">
    <property type="component" value="Unassembled WGS sequence"/>
</dbReference>
<keyword evidence="2" id="KW-1185">Reference proteome</keyword>
<sequence>TRVFYEHRQLKQETKCIVVQILKASTKPSMIYKAIRDEDRELTMTKRDISNLGHGFIIQKKMSQ</sequence>